<sequence length="329" mass="36314">MKPSGDAQAAPRSPPTRSRRLPYYSGASRALATPREGILRQGGWIDGLSSSTRDRVTKRMRTKLVKAGDGVTADSSSAYPTPRPRRNTAPGSPRAPLPSSSAHQNPNSNPKPDPPPEPVASAPLSVLGRTLRSRAKSASQPTLEDPQPEERRTTLMNRRTRSEVEIGETPRAPSNAASNEAPPSSTKTDTATTATAVEQERERPQRTYARSQQPSQTAAAAPPLSPSKQVFSRPRTTGSCPDPPPSRSMGPPPVPNRELMESTPRPPRYVEHDETARMQHEALEMETRQLMEEYEKVMAEQRQLKEKLQARIKKEKEYNAQLRRLLKEA</sequence>
<dbReference type="EMBL" id="JH711574">
    <property type="protein sequence ID" value="EIW85553.1"/>
    <property type="molecule type" value="Genomic_DNA"/>
</dbReference>
<evidence type="ECO:0000256" key="1">
    <source>
        <dbReference type="SAM" id="Coils"/>
    </source>
</evidence>
<feature type="coiled-coil region" evidence="1">
    <location>
        <begin position="280"/>
        <end position="325"/>
    </location>
</feature>
<organism evidence="3 4">
    <name type="scientific">Coniophora puteana (strain RWD-64-598)</name>
    <name type="common">Brown rot fungus</name>
    <dbReference type="NCBI Taxonomy" id="741705"/>
    <lineage>
        <taxon>Eukaryota</taxon>
        <taxon>Fungi</taxon>
        <taxon>Dikarya</taxon>
        <taxon>Basidiomycota</taxon>
        <taxon>Agaricomycotina</taxon>
        <taxon>Agaricomycetes</taxon>
        <taxon>Agaricomycetidae</taxon>
        <taxon>Boletales</taxon>
        <taxon>Coniophorineae</taxon>
        <taxon>Coniophoraceae</taxon>
        <taxon>Coniophora</taxon>
    </lineage>
</organism>
<feature type="compositionally biased region" description="Pro residues" evidence="2">
    <location>
        <begin position="109"/>
        <end position="118"/>
    </location>
</feature>
<dbReference type="KEGG" id="cput:CONPUDRAFT_135251"/>
<evidence type="ECO:0000313" key="4">
    <source>
        <dbReference type="Proteomes" id="UP000053558"/>
    </source>
</evidence>
<feature type="compositionally biased region" description="Pro residues" evidence="2">
    <location>
        <begin position="241"/>
        <end position="255"/>
    </location>
</feature>
<protein>
    <submittedName>
        <fullName evidence="3">Uncharacterized protein</fullName>
    </submittedName>
</protein>
<dbReference type="GeneID" id="19200733"/>
<feature type="compositionally biased region" description="Low complexity" evidence="2">
    <location>
        <begin position="170"/>
        <end position="196"/>
    </location>
</feature>
<keyword evidence="1" id="KW-0175">Coiled coil</keyword>
<evidence type="ECO:0000313" key="3">
    <source>
        <dbReference type="EMBL" id="EIW85553.1"/>
    </source>
</evidence>
<gene>
    <name evidence="3" type="ORF">CONPUDRAFT_135251</name>
</gene>
<dbReference type="AlphaFoldDB" id="A0A5M3N2E6"/>
<comment type="caution">
    <text evidence="3">The sequence shown here is derived from an EMBL/GenBank/DDBJ whole genome shotgun (WGS) entry which is preliminary data.</text>
</comment>
<evidence type="ECO:0000256" key="2">
    <source>
        <dbReference type="SAM" id="MobiDB-lite"/>
    </source>
</evidence>
<accession>A0A5M3N2E6</accession>
<dbReference type="RefSeq" id="XP_007765004.1">
    <property type="nucleotide sequence ID" value="XM_007766814.1"/>
</dbReference>
<keyword evidence="4" id="KW-1185">Reference proteome</keyword>
<dbReference type="Proteomes" id="UP000053558">
    <property type="component" value="Unassembled WGS sequence"/>
</dbReference>
<feature type="compositionally biased region" description="Low complexity" evidence="2">
    <location>
        <begin position="211"/>
        <end position="229"/>
    </location>
</feature>
<reference evidence="4" key="1">
    <citation type="journal article" date="2012" name="Science">
        <title>The Paleozoic origin of enzymatic lignin decomposition reconstructed from 31 fungal genomes.</title>
        <authorList>
            <person name="Floudas D."/>
            <person name="Binder M."/>
            <person name="Riley R."/>
            <person name="Barry K."/>
            <person name="Blanchette R.A."/>
            <person name="Henrissat B."/>
            <person name="Martinez A.T."/>
            <person name="Otillar R."/>
            <person name="Spatafora J.W."/>
            <person name="Yadav J.S."/>
            <person name="Aerts A."/>
            <person name="Benoit I."/>
            <person name="Boyd A."/>
            <person name="Carlson A."/>
            <person name="Copeland A."/>
            <person name="Coutinho P.M."/>
            <person name="de Vries R.P."/>
            <person name="Ferreira P."/>
            <person name="Findley K."/>
            <person name="Foster B."/>
            <person name="Gaskell J."/>
            <person name="Glotzer D."/>
            <person name="Gorecki P."/>
            <person name="Heitman J."/>
            <person name="Hesse C."/>
            <person name="Hori C."/>
            <person name="Igarashi K."/>
            <person name="Jurgens J.A."/>
            <person name="Kallen N."/>
            <person name="Kersten P."/>
            <person name="Kohler A."/>
            <person name="Kuees U."/>
            <person name="Kumar T.K.A."/>
            <person name="Kuo A."/>
            <person name="LaButti K."/>
            <person name="Larrondo L.F."/>
            <person name="Lindquist E."/>
            <person name="Ling A."/>
            <person name="Lombard V."/>
            <person name="Lucas S."/>
            <person name="Lundell T."/>
            <person name="Martin R."/>
            <person name="McLaughlin D.J."/>
            <person name="Morgenstern I."/>
            <person name="Morin E."/>
            <person name="Murat C."/>
            <person name="Nagy L.G."/>
            <person name="Nolan M."/>
            <person name="Ohm R.A."/>
            <person name="Patyshakuliyeva A."/>
            <person name="Rokas A."/>
            <person name="Ruiz-Duenas F.J."/>
            <person name="Sabat G."/>
            <person name="Salamov A."/>
            <person name="Samejima M."/>
            <person name="Schmutz J."/>
            <person name="Slot J.C."/>
            <person name="St John F."/>
            <person name="Stenlid J."/>
            <person name="Sun H."/>
            <person name="Sun S."/>
            <person name="Syed K."/>
            <person name="Tsang A."/>
            <person name="Wiebenga A."/>
            <person name="Young D."/>
            <person name="Pisabarro A."/>
            <person name="Eastwood D.C."/>
            <person name="Martin F."/>
            <person name="Cullen D."/>
            <person name="Grigoriev I.V."/>
            <person name="Hibbett D.S."/>
        </authorList>
    </citation>
    <scope>NUCLEOTIDE SEQUENCE [LARGE SCALE GENOMIC DNA]</scope>
    <source>
        <strain evidence="4">RWD-64-598 SS2</strain>
    </source>
</reference>
<feature type="region of interest" description="Disordered" evidence="2">
    <location>
        <begin position="1"/>
        <end position="271"/>
    </location>
</feature>
<name>A0A5M3N2E6_CONPW</name>
<proteinExistence type="predicted"/>